<reference evidence="1 2" key="1">
    <citation type="journal article" date="2019" name="G3 (Bethesda)">
        <title>Sequencing of a Wild Apple (Malus baccata) Genome Unravels the Differences Between Cultivated and Wild Apple Species Regarding Disease Resistance and Cold Tolerance.</title>
        <authorList>
            <person name="Chen X."/>
        </authorList>
    </citation>
    <scope>NUCLEOTIDE SEQUENCE [LARGE SCALE GENOMIC DNA]</scope>
    <source>
        <strain evidence="2">cv. Shandingzi</strain>
        <tissue evidence="1">Leaves</tissue>
    </source>
</reference>
<proteinExistence type="predicted"/>
<protein>
    <submittedName>
        <fullName evidence="1">Uncharacterized protein</fullName>
    </submittedName>
</protein>
<gene>
    <name evidence="1" type="ORF">C1H46_026640</name>
</gene>
<name>A0A540LN08_MALBA</name>
<keyword evidence="2" id="KW-1185">Reference proteome</keyword>
<accession>A0A540LN08</accession>
<dbReference type="Proteomes" id="UP000315295">
    <property type="component" value="Unassembled WGS sequence"/>
</dbReference>
<sequence>MQALGISKATTSIFLNQLPHLVSDGANDVQWQRRWELELPHNDADVDKGWPYKMEQEVLRHRGVCHKRKNWDELYQPEKRQKTVNFIGKFSYSAIINRSGGGKRSHGGHGRKVSGLQKYTKAGQERDFRELLVSYSKEMQEAERLGWLGKNNAMVKTQAQSVKAGEFQPCQK</sequence>
<evidence type="ECO:0000313" key="2">
    <source>
        <dbReference type="Proteomes" id="UP000315295"/>
    </source>
</evidence>
<organism evidence="1 2">
    <name type="scientific">Malus baccata</name>
    <name type="common">Siberian crab apple</name>
    <name type="synonym">Pyrus baccata</name>
    <dbReference type="NCBI Taxonomy" id="106549"/>
    <lineage>
        <taxon>Eukaryota</taxon>
        <taxon>Viridiplantae</taxon>
        <taxon>Streptophyta</taxon>
        <taxon>Embryophyta</taxon>
        <taxon>Tracheophyta</taxon>
        <taxon>Spermatophyta</taxon>
        <taxon>Magnoliopsida</taxon>
        <taxon>eudicotyledons</taxon>
        <taxon>Gunneridae</taxon>
        <taxon>Pentapetalae</taxon>
        <taxon>rosids</taxon>
        <taxon>fabids</taxon>
        <taxon>Rosales</taxon>
        <taxon>Rosaceae</taxon>
        <taxon>Amygdaloideae</taxon>
        <taxon>Maleae</taxon>
        <taxon>Malus</taxon>
    </lineage>
</organism>
<evidence type="ECO:0000313" key="1">
    <source>
        <dbReference type="EMBL" id="TQD87788.1"/>
    </source>
</evidence>
<dbReference type="EMBL" id="VIEB01000525">
    <property type="protein sequence ID" value="TQD87788.1"/>
    <property type="molecule type" value="Genomic_DNA"/>
</dbReference>
<dbReference type="AlphaFoldDB" id="A0A540LN08"/>
<comment type="caution">
    <text evidence="1">The sequence shown here is derived from an EMBL/GenBank/DDBJ whole genome shotgun (WGS) entry which is preliminary data.</text>
</comment>